<dbReference type="OrthoDB" id="5059218at2759"/>
<sequence>MRMFFLLRLASFFSPSLPLARRRVFRKKPRVLVVGIGFKVGQSTLSNSPGLDVLERLSMSGEVEAIFADTLVSQGMIPHMPRRGDEVWTMQDLQASDTVIVTVRQVGFDSGVLHAIPSSTKIACLCRQ</sequence>
<dbReference type="EMBL" id="JAANYQ010000010">
    <property type="protein sequence ID" value="KAF4122153.1"/>
    <property type="molecule type" value="Genomic_DNA"/>
</dbReference>
<feature type="signal peptide" evidence="1">
    <location>
        <begin position="1"/>
        <end position="18"/>
    </location>
</feature>
<dbReference type="Proteomes" id="UP000749293">
    <property type="component" value="Unassembled WGS sequence"/>
</dbReference>
<evidence type="ECO:0000313" key="3">
    <source>
        <dbReference type="Proteomes" id="UP000749293"/>
    </source>
</evidence>
<evidence type="ECO:0000256" key="1">
    <source>
        <dbReference type="SAM" id="SignalP"/>
    </source>
</evidence>
<organism evidence="2 3">
    <name type="scientific">Geosmithia morbida</name>
    <dbReference type="NCBI Taxonomy" id="1094350"/>
    <lineage>
        <taxon>Eukaryota</taxon>
        <taxon>Fungi</taxon>
        <taxon>Dikarya</taxon>
        <taxon>Ascomycota</taxon>
        <taxon>Pezizomycotina</taxon>
        <taxon>Sordariomycetes</taxon>
        <taxon>Hypocreomycetidae</taxon>
        <taxon>Hypocreales</taxon>
        <taxon>Bionectriaceae</taxon>
        <taxon>Geosmithia</taxon>
    </lineage>
</organism>
<dbReference type="AlphaFoldDB" id="A0A9P4YS74"/>
<accession>A0A9P4YS74</accession>
<name>A0A9P4YS74_9HYPO</name>
<protein>
    <submittedName>
        <fullName evidence="2">UDP-glucose/GDP-mannose dehydrogenase family, central domain</fullName>
    </submittedName>
</protein>
<keyword evidence="3" id="KW-1185">Reference proteome</keyword>
<dbReference type="GeneID" id="55973969"/>
<feature type="chain" id="PRO_5040370251" evidence="1">
    <location>
        <begin position="19"/>
        <end position="128"/>
    </location>
</feature>
<reference evidence="2" key="1">
    <citation type="submission" date="2020-03" db="EMBL/GenBank/DDBJ databases">
        <title>Site-based positive gene gene selection in Geosmithia morbida across the United States reveals a broad range of putative effectors and factors for local host and environmental adapation.</title>
        <authorList>
            <person name="Onufrak A."/>
            <person name="Murdoch R.W."/>
            <person name="Gazis R."/>
            <person name="Huff M."/>
            <person name="Staton M."/>
            <person name="Klingeman W."/>
            <person name="Hadziabdic D."/>
        </authorList>
    </citation>
    <scope>NUCLEOTIDE SEQUENCE</scope>
    <source>
        <strain evidence="2">1262</strain>
    </source>
</reference>
<gene>
    <name evidence="2" type="ORF">GMORB2_7746</name>
</gene>
<keyword evidence="1" id="KW-0732">Signal</keyword>
<dbReference type="RefSeq" id="XP_035320805.1">
    <property type="nucleotide sequence ID" value="XM_035469711.1"/>
</dbReference>
<comment type="caution">
    <text evidence="2">The sequence shown here is derived from an EMBL/GenBank/DDBJ whole genome shotgun (WGS) entry which is preliminary data.</text>
</comment>
<proteinExistence type="predicted"/>
<evidence type="ECO:0000313" key="2">
    <source>
        <dbReference type="EMBL" id="KAF4122153.1"/>
    </source>
</evidence>
<dbReference type="Gene3D" id="3.40.50.720">
    <property type="entry name" value="NAD(P)-binding Rossmann-like Domain"/>
    <property type="match status" value="1"/>
</dbReference>